<evidence type="ECO:0000313" key="2">
    <source>
        <dbReference type="EMBL" id="GAQ91511.1"/>
    </source>
</evidence>
<organism evidence="2 3">
    <name type="scientific">Klebsormidium nitens</name>
    <name type="common">Green alga</name>
    <name type="synonym">Ulothrix nitens</name>
    <dbReference type="NCBI Taxonomy" id="105231"/>
    <lineage>
        <taxon>Eukaryota</taxon>
        <taxon>Viridiplantae</taxon>
        <taxon>Streptophyta</taxon>
        <taxon>Klebsormidiophyceae</taxon>
        <taxon>Klebsormidiales</taxon>
        <taxon>Klebsormidiaceae</taxon>
        <taxon>Klebsormidium</taxon>
    </lineage>
</organism>
<evidence type="ECO:0000256" key="1">
    <source>
        <dbReference type="SAM" id="MobiDB-lite"/>
    </source>
</evidence>
<feature type="region of interest" description="Disordered" evidence="1">
    <location>
        <begin position="275"/>
        <end position="408"/>
    </location>
</feature>
<name>A0A1Y1IQI7_KLENI</name>
<feature type="compositionally biased region" description="Gly residues" evidence="1">
    <location>
        <begin position="147"/>
        <end position="161"/>
    </location>
</feature>
<dbReference type="AlphaFoldDB" id="A0A1Y1IQI7"/>
<feature type="compositionally biased region" description="Polar residues" evidence="1">
    <location>
        <begin position="1"/>
        <end position="11"/>
    </location>
</feature>
<protein>
    <submittedName>
        <fullName evidence="2">Uncharacterized protein</fullName>
    </submittedName>
</protein>
<feature type="compositionally biased region" description="Low complexity" evidence="1">
    <location>
        <begin position="198"/>
        <end position="210"/>
    </location>
</feature>
<gene>
    <name evidence="2" type="ORF">KFL_007980030</name>
</gene>
<sequence length="408" mass="42296">METATRMGSRSSSRHGPAVQFSGRVRKWQKTWTKSGTSEKLQVFKWLPVSGDREDEPEDLPARKYRFLPLDIVNAQARAEKEAQQTMEAPGLELARNADTPTPVTEAERPNEGVEGALPEEGRPVAVDEMQVDLVDDGGPVERTEGDGAGTAPGEQVGGEKPGTAAAEGDEDKAITDALKDLEGAGEGEADDERGMQAGAVADGNDAVGNSEGVGKELVAEGGMTRAGADADVGSNGGEKSTAGEIADSLVATGLVEEGDAAKVEARALSQVIALDAMKENEDGPEGDVKHGEGREAAGCETTAADSGAEGEEVGVPSAGETGGGSEEGVRSEADGTGESQHAEKGRRDEEMGSERREDGQGPEKLTAEGERSGAKVEVEKDEEGRRDGIMNEAEKSAAIELEKSGPS</sequence>
<dbReference type="OMA" id="MSMAQGK"/>
<reference evidence="2 3" key="1">
    <citation type="journal article" date="2014" name="Nat. Commun.">
        <title>Klebsormidium flaccidum genome reveals primary factors for plant terrestrial adaptation.</title>
        <authorList>
            <person name="Hori K."/>
            <person name="Maruyama F."/>
            <person name="Fujisawa T."/>
            <person name="Togashi T."/>
            <person name="Yamamoto N."/>
            <person name="Seo M."/>
            <person name="Sato S."/>
            <person name="Yamada T."/>
            <person name="Mori H."/>
            <person name="Tajima N."/>
            <person name="Moriyama T."/>
            <person name="Ikeuchi M."/>
            <person name="Watanabe M."/>
            <person name="Wada H."/>
            <person name="Kobayashi K."/>
            <person name="Saito M."/>
            <person name="Masuda T."/>
            <person name="Sasaki-Sekimoto Y."/>
            <person name="Mashiguchi K."/>
            <person name="Awai K."/>
            <person name="Shimojima M."/>
            <person name="Masuda S."/>
            <person name="Iwai M."/>
            <person name="Nobusawa T."/>
            <person name="Narise T."/>
            <person name="Kondo S."/>
            <person name="Saito H."/>
            <person name="Sato R."/>
            <person name="Murakawa M."/>
            <person name="Ihara Y."/>
            <person name="Oshima-Yamada Y."/>
            <person name="Ohtaka K."/>
            <person name="Satoh M."/>
            <person name="Sonobe K."/>
            <person name="Ishii M."/>
            <person name="Ohtani R."/>
            <person name="Kanamori-Sato M."/>
            <person name="Honoki R."/>
            <person name="Miyazaki D."/>
            <person name="Mochizuki H."/>
            <person name="Umetsu J."/>
            <person name="Higashi K."/>
            <person name="Shibata D."/>
            <person name="Kamiya Y."/>
            <person name="Sato N."/>
            <person name="Nakamura Y."/>
            <person name="Tabata S."/>
            <person name="Ida S."/>
            <person name="Kurokawa K."/>
            <person name="Ohta H."/>
        </authorList>
    </citation>
    <scope>NUCLEOTIDE SEQUENCE [LARGE SCALE GENOMIC DNA]</scope>
    <source>
        <strain evidence="2 3">NIES-2285</strain>
    </source>
</reference>
<keyword evidence="3" id="KW-1185">Reference proteome</keyword>
<dbReference type="OrthoDB" id="2020529at2759"/>
<feature type="region of interest" description="Disordered" evidence="1">
    <location>
        <begin position="80"/>
        <end position="212"/>
    </location>
</feature>
<dbReference type="EMBL" id="DF237747">
    <property type="protein sequence ID" value="GAQ91511.1"/>
    <property type="molecule type" value="Genomic_DNA"/>
</dbReference>
<evidence type="ECO:0000313" key="3">
    <source>
        <dbReference type="Proteomes" id="UP000054558"/>
    </source>
</evidence>
<feature type="compositionally biased region" description="Basic and acidic residues" evidence="1">
    <location>
        <begin position="341"/>
        <end position="408"/>
    </location>
</feature>
<feature type="compositionally biased region" description="Basic and acidic residues" evidence="1">
    <location>
        <begin position="277"/>
        <end position="298"/>
    </location>
</feature>
<feature type="compositionally biased region" description="Basic and acidic residues" evidence="1">
    <location>
        <begin position="172"/>
        <end position="183"/>
    </location>
</feature>
<feature type="region of interest" description="Disordered" evidence="1">
    <location>
        <begin position="1"/>
        <end position="24"/>
    </location>
</feature>
<accession>A0A1Y1IQI7</accession>
<dbReference type="Proteomes" id="UP000054558">
    <property type="component" value="Unassembled WGS sequence"/>
</dbReference>
<proteinExistence type="predicted"/>